<dbReference type="Pfam" id="PF01259">
    <property type="entry name" value="SAICAR_synt"/>
    <property type="match status" value="1"/>
</dbReference>
<feature type="domain" description="SAICAR synthetase/ADE2 N-terminal" evidence="9">
    <location>
        <begin position="7"/>
        <end position="232"/>
    </location>
</feature>
<comment type="pathway">
    <text evidence="1 8">Purine metabolism; IMP biosynthesis via de novo pathway; 5-amino-1-(5-phospho-D-ribosyl)imidazole-4-carboxamide from 5-amino-1-(5-phospho-D-ribosyl)imidazole-4-carboxylate: step 1/2.</text>
</comment>
<dbReference type="InterPro" id="IPR050089">
    <property type="entry name" value="SAICAR_synthetase"/>
</dbReference>
<evidence type="ECO:0000313" key="10">
    <source>
        <dbReference type="EMBL" id="NKZ24695.1"/>
    </source>
</evidence>
<keyword evidence="4 8" id="KW-0547">Nucleotide-binding</keyword>
<dbReference type="InterPro" id="IPR018236">
    <property type="entry name" value="SAICAR_synthetase_CS"/>
</dbReference>
<proteinExistence type="inferred from homology"/>
<evidence type="ECO:0000256" key="5">
    <source>
        <dbReference type="ARBA" id="ARBA00022755"/>
    </source>
</evidence>
<protein>
    <recommendedName>
        <fullName evidence="8">Phosphoribosylaminoimidazole-succinocarboxamide synthase</fullName>
        <ecNumber evidence="8">6.3.2.6</ecNumber>
    </recommendedName>
    <alternativeName>
        <fullName evidence="8">SAICAR synthetase</fullName>
    </alternativeName>
</protein>
<dbReference type="GO" id="GO:0005524">
    <property type="term" value="F:ATP binding"/>
    <property type="evidence" value="ECO:0007669"/>
    <property type="project" value="UniProtKB-KW"/>
</dbReference>
<dbReference type="AlphaFoldDB" id="A0A7X6S349"/>
<evidence type="ECO:0000256" key="7">
    <source>
        <dbReference type="ARBA" id="ARBA00048475"/>
    </source>
</evidence>
<comment type="catalytic activity">
    <reaction evidence="7 8">
        <text>5-amino-1-(5-phospho-D-ribosyl)imidazole-4-carboxylate + L-aspartate + ATP = (2S)-2-[5-amino-1-(5-phospho-beta-D-ribosyl)imidazole-4-carboxamido]succinate + ADP + phosphate + 2 H(+)</text>
        <dbReference type="Rhea" id="RHEA:22628"/>
        <dbReference type="ChEBI" id="CHEBI:15378"/>
        <dbReference type="ChEBI" id="CHEBI:29991"/>
        <dbReference type="ChEBI" id="CHEBI:30616"/>
        <dbReference type="ChEBI" id="CHEBI:43474"/>
        <dbReference type="ChEBI" id="CHEBI:58443"/>
        <dbReference type="ChEBI" id="CHEBI:77657"/>
        <dbReference type="ChEBI" id="CHEBI:456216"/>
        <dbReference type="EC" id="6.3.2.6"/>
    </reaction>
</comment>
<comment type="similarity">
    <text evidence="2 8">Belongs to the SAICAR synthetase family.</text>
</comment>
<dbReference type="HAMAP" id="MF_00137">
    <property type="entry name" value="SAICAR_synth"/>
    <property type="match status" value="1"/>
</dbReference>
<evidence type="ECO:0000256" key="2">
    <source>
        <dbReference type="ARBA" id="ARBA00010190"/>
    </source>
</evidence>
<evidence type="ECO:0000259" key="9">
    <source>
        <dbReference type="Pfam" id="PF01259"/>
    </source>
</evidence>
<evidence type="ECO:0000256" key="4">
    <source>
        <dbReference type="ARBA" id="ARBA00022741"/>
    </source>
</evidence>
<dbReference type="UniPathway" id="UPA00074">
    <property type="reaction ID" value="UER00131"/>
</dbReference>
<name>A0A7X6S349_9LACO</name>
<dbReference type="CDD" id="cd01415">
    <property type="entry name" value="SAICAR_synt_PurC"/>
    <property type="match status" value="1"/>
</dbReference>
<gene>
    <name evidence="8" type="primary">purC</name>
    <name evidence="10" type="ORF">HF964_07805</name>
</gene>
<evidence type="ECO:0000256" key="8">
    <source>
        <dbReference type="HAMAP-Rule" id="MF_00137"/>
    </source>
</evidence>
<dbReference type="InterPro" id="IPR033934">
    <property type="entry name" value="SAICAR_synt_PurC"/>
</dbReference>
<dbReference type="GO" id="GO:0004639">
    <property type="term" value="F:phosphoribosylaminoimidazolesuccinocarboxamide synthase activity"/>
    <property type="evidence" value="ECO:0007669"/>
    <property type="project" value="UniProtKB-UniRule"/>
</dbReference>
<dbReference type="RefSeq" id="WP_168722490.1">
    <property type="nucleotide sequence ID" value="NZ_JAAXPN010000009.1"/>
</dbReference>
<comment type="caution">
    <text evidence="10">The sequence shown here is derived from an EMBL/GenBank/DDBJ whole genome shotgun (WGS) entry which is preliminary data.</text>
</comment>
<dbReference type="PANTHER" id="PTHR43599">
    <property type="entry name" value="MULTIFUNCTIONAL PROTEIN ADE2"/>
    <property type="match status" value="1"/>
</dbReference>
<evidence type="ECO:0000256" key="1">
    <source>
        <dbReference type="ARBA" id="ARBA00004672"/>
    </source>
</evidence>
<dbReference type="Gene3D" id="3.30.200.20">
    <property type="entry name" value="Phosphorylase Kinase, domain 1"/>
    <property type="match status" value="1"/>
</dbReference>
<evidence type="ECO:0000313" key="11">
    <source>
        <dbReference type="Proteomes" id="UP000549765"/>
    </source>
</evidence>
<dbReference type="PROSITE" id="PS01058">
    <property type="entry name" value="SAICAR_SYNTHETASE_2"/>
    <property type="match status" value="1"/>
</dbReference>
<dbReference type="Gene3D" id="3.30.470.20">
    <property type="entry name" value="ATP-grasp fold, B domain"/>
    <property type="match status" value="1"/>
</dbReference>
<dbReference type="GO" id="GO:0006189">
    <property type="term" value="P:'de novo' IMP biosynthetic process"/>
    <property type="evidence" value="ECO:0007669"/>
    <property type="project" value="UniProtKB-UniRule"/>
</dbReference>
<accession>A0A7X6S349</accession>
<evidence type="ECO:0000256" key="6">
    <source>
        <dbReference type="ARBA" id="ARBA00022840"/>
    </source>
</evidence>
<dbReference type="EC" id="6.3.2.6" evidence="8"/>
<dbReference type="SUPFAM" id="SSF56104">
    <property type="entry name" value="SAICAR synthase-like"/>
    <property type="match status" value="1"/>
</dbReference>
<dbReference type="InterPro" id="IPR028923">
    <property type="entry name" value="SAICAR_synt/ADE2_N"/>
</dbReference>
<keyword evidence="5 8" id="KW-0658">Purine biosynthesis</keyword>
<dbReference type="PANTHER" id="PTHR43599:SF3">
    <property type="entry name" value="SI:DKEY-6E2.2"/>
    <property type="match status" value="1"/>
</dbReference>
<organism evidence="10 11">
    <name type="scientific">Periweissella fabalis</name>
    <dbReference type="NCBI Taxonomy" id="1070421"/>
    <lineage>
        <taxon>Bacteria</taxon>
        <taxon>Bacillati</taxon>
        <taxon>Bacillota</taxon>
        <taxon>Bacilli</taxon>
        <taxon>Lactobacillales</taxon>
        <taxon>Lactobacillaceae</taxon>
        <taxon>Periweissella</taxon>
    </lineage>
</organism>
<evidence type="ECO:0000256" key="3">
    <source>
        <dbReference type="ARBA" id="ARBA00022598"/>
    </source>
</evidence>
<keyword evidence="6 8" id="KW-0067">ATP-binding</keyword>
<dbReference type="Proteomes" id="UP000549765">
    <property type="component" value="Unassembled WGS sequence"/>
</dbReference>
<reference evidence="10 11" key="1">
    <citation type="submission" date="2020-04" db="EMBL/GenBank/DDBJ databases">
        <title>MicrobeNet Type strains.</title>
        <authorList>
            <person name="Nicholson A.C."/>
        </authorList>
    </citation>
    <scope>NUCLEOTIDE SEQUENCE [LARGE SCALE GENOMIC DNA]</scope>
    <source>
        <strain evidence="10 11">CCUG 61472</strain>
    </source>
</reference>
<keyword evidence="3 8" id="KW-0436">Ligase</keyword>
<sequence length="245" mass="27780">MEKGSLLYTGKAKNVYGTNEPDVLWVEYTNQATALNGKRKEQIANKGQLNSAISDLLFKYLTSQGVTNHYLKQISTTVQLVQRVTILPIEVVVRNYAAGHFVTKYNAPSMQHLVPSVHEFYFKDDALDDPFMNDEQIIALAIATQTELKLMRQQADMVNILLSNLFKEIGITLVDFKLEFGYTTEHQLILADELSPDNMRLIDDVTGNSLDKDVFRNNLGDVTVGYQIVLTRLQKLFTKLTEENN</sequence>
<keyword evidence="11" id="KW-1185">Reference proteome</keyword>
<dbReference type="EMBL" id="JAAXPN010000009">
    <property type="protein sequence ID" value="NKZ24695.1"/>
    <property type="molecule type" value="Genomic_DNA"/>
</dbReference>
<dbReference type="GO" id="GO:0009236">
    <property type="term" value="P:cobalamin biosynthetic process"/>
    <property type="evidence" value="ECO:0007669"/>
    <property type="project" value="InterPro"/>
</dbReference>